<reference evidence="3" key="1">
    <citation type="submission" date="2018-07" db="EMBL/GenBank/DDBJ databases">
        <title>Comparative genomics of catfishes provides insights into carnivory and benthic adaptation.</title>
        <authorList>
            <person name="Zhang Y."/>
            <person name="Wang D."/>
            <person name="Peng Z."/>
            <person name="Zheng S."/>
            <person name="Shao F."/>
            <person name="Tao W."/>
        </authorList>
    </citation>
    <scope>NUCLEOTIDE SEQUENCE</scope>
    <source>
        <strain evidence="3">Chongqing</strain>
    </source>
</reference>
<dbReference type="PROSITE" id="PS00615">
    <property type="entry name" value="C_TYPE_LECTIN_1"/>
    <property type="match status" value="1"/>
</dbReference>
<evidence type="ECO:0000259" key="2">
    <source>
        <dbReference type="PROSITE" id="PS50041"/>
    </source>
</evidence>
<keyword evidence="4" id="KW-1185">Reference proteome</keyword>
<gene>
    <name evidence="3" type="ORF">C0J50_16799</name>
</gene>
<sequence length="249" mass="28548">LHNYTFIPSVQTWPVAQNYCRTFYHDLATISTSDDQAKIMALAAQTLTGQAWVGLYNDISSWQWSFPNVSLISTGFSQWYFGQPDNADGNQSCGAIHLGGYWHDIRCTYPKPFICYNSNYSDAERFVGVTTPLSWIDAQAYCQHFHTDLASAINSSDNSELSYLVSLQGFSWFGLHRDTWKWSDGTQMSNVTWLSGQPNNYFKPENCGSFNNGFINLKLKEHDVLLNSAVRFRLQPDGNLFYRKRKYYP</sequence>
<feature type="domain" description="C-type lectin" evidence="2">
    <location>
        <begin position="115"/>
        <end position="213"/>
    </location>
</feature>
<dbReference type="PROSITE" id="PS50041">
    <property type="entry name" value="C_TYPE_LECTIN_2"/>
    <property type="match status" value="2"/>
</dbReference>
<feature type="domain" description="C-type lectin" evidence="2">
    <location>
        <begin position="1"/>
        <end position="116"/>
    </location>
</feature>
<dbReference type="Pfam" id="PF00059">
    <property type="entry name" value="Lectin_C"/>
    <property type="match status" value="2"/>
</dbReference>
<dbReference type="InterPro" id="IPR001304">
    <property type="entry name" value="C-type_lectin-like"/>
</dbReference>
<keyword evidence="3" id="KW-0675">Receptor</keyword>
<dbReference type="AlphaFoldDB" id="A0AAD5AVD7"/>
<comment type="caution">
    <text evidence="3">The sequence shown here is derived from an EMBL/GenBank/DDBJ whole genome shotgun (WGS) entry which is preliminary data.</text>
</comment>
<dbReference type="Proteomes" id="UP001205998">
    <property type="component" value="Unassembled WGS sequence"/>
</dbReference>
<name>A0AAD5AVD7_SILAS</name>
<dbReference type="SUPFAM" id="SSF56436">
    <property type="entry name" value="C-type lectin-like"/>
    <property type="match status" value="2"/>
</dbReference>
<organism evidence="3 4">
    <name type="scientific">Silurus asotus</name>
    <name type="common">Amur catfish</name>
    <name type="synonym">Parasilurus asotus</name>
    <dbReference type="NCBI Taxonomy" id="30991"/>
    <lineage>
        <taxon>Eukaryota</taxon>
        <taxon>Metazoa</taxon>
        <taxon>Chordata</taxon>
        <taxon>Craniata</taxon>
        <taxon>Vertebrata</taxon>
        <taxon>Euteleostomi</taxon>
        <taxon>Actinopterygii</taxon>
        <taxon>Neopterygii</taxon>
        <taxon>Teleostei</taxon>
        <taxon>Ostariophysi</taxon>
        <taxon>Siluriformes</taxon>
        <taxon>Siluridae</taxon>
        <taxon>Silurus</taxon>
    </lineage>
</organism>
<dbReference type="PANTHER" id="PTHR45784:SF3">
    <property type="entry name" value="C-TYPE LECTIN DOMAIN FAMILY 4 MEMBER K-LIKE-RELATED"/>
    <property type="match status" value="1"/>
</dbReference>
<dbReference type="SMART" id="SM00034">
    <property type="entry name" value="CLECT"/>
    <property type="match status" value="2"/>
</dbReference>
<dbReference type="EMBL" id="MU551601">
    <property type="protein sequence ID" value="KAI5623613.1"/>
    <property type="molecule type" value="Genomic_DNA"/>
</dbReference>
<evidence type="ECO:0000256" key="1">
    <source>
        <dbReference type="ARBA" id="ARBA00023157"/>
    </source>
</evidence>
<dbReference type="Gene3D" id="3.10.100.10">
    <property type="entry name" value="Mannose-Binding Protein A, subunit A"/>
    <property type="match status" value="2"/>
</dbReference>
<proteinExistence type="predicted"/>
<dbReference type="InterPro" id="IPR016186">
    <property type="entry name" value="C-type_lectin-like/link_sf"/>
</dbReference>
<evidence type="ECO:0000313" key="4">
    <source>
        <dbReference type="Proteomes" id="UP001205998"/>
    </source>
</evidence>
<dbReference type="PANTHER" id="PTHR45784">
    <property type="entry name" value="C-TYPE LECTIN DOMAIN FAMILY 20 MEMBER A-RELATED"/>
    <property type="match status" value="1"/>
</dbReference>
<evidence type="ECO:0000313" key="3">
    <source>
        <dbReference type="EMBL" id="KAI5623613.1"/>
    </source>
</evidence>
<keyword evidence="1" id="KW-1015">Disulfide bond</keyword>
<feature type="non-terminal residue" evidence="3">
    <location>
        <position position="1"/>
    </location>
</feature>
<dbReference type="InterPro" id="IPR018378">
    <property type="entry name" value="C-type_lectin_CS"/>
</dbReference>
<dbReference type="InterPro" id="IPR016187">
    <property type="entry name" value="CTDL_fold"/>
</dbReference>
<protein>
    <submittedName>
        <fullName evidence="3">Secretory phospholipase A2 receptor-like isoform X1</fullName>
    </submittedName>
</protein>
<accession>A0AAD5AVD7</accession>